<dbReference type="PROSITE" id="PS50525">
    <property type="entry name" value="RDRP_SSRNA_NEG_SEG"/>
    <property type="match status" value="1"/>
</dbReference>
<dbReference type="InterPro" id="IPR010453">
    <property type="entry name" value="RNA_pol_arenavir"/>
</dbReference>
<feature type="compositionally biased region" description="Acidic residues" evidence="7">
    <location>
        <begin position="3054"/>
        <end position="3067"/>
    </location>
</feature>
<dbReference type="Pfam" id="PF06317">
    <property type="entry name" value="Arena_RNA_pol"/>
    <property type="match status" value="2"/>
</dbReference>
<evidence type="ECO:0000256" key="4">
    <source>
        <dbReference type="ARBA" id="ARBA00030285"/>
    </source>
</evidence>
<feature type="region of interest" description="Disordered" evidence="7">
    <location>
        <begin position="1760"/>
        <end position="1785"/>
    </location>
</feature>
<proteinExistence type="predicted"/>
<evidence type="ECO:0000313" key="10">
    <source>
        <dbReference type="EMBL" id="APG79329.1"/>
    </source>
</evidence>
<dbReference type="KEGG" id="vg:30999716"/>
<dbReference type="EMBL" id="KX884840">
    <property type="protein sequence ID" value="APG79329.1"/>
    <property type="molecule type" value="Genomic_RNA"/>
</dbReference>
<feature type="compositionally biased region" description="Basic and acidic residues" evidence="7">
    <location>
        <begin position="1812"/>
        <end position="1839"/>
    </location>
</feature>
<evidence type="ECO:0000256" key="2">
    <source>
        <dbReference type="ARBA" id="ARBA00018602"/>
    </source>
</evidence>
<keyword evidence="11" id="KW-1185">Reference proteome</keyword>
<evidence type="ECO:0000313" key="9">
    <source>
        <dbReference type="EMBL" id="APG79247.1"/>
    </source>
</evidence>
<keyword evidence="10" id="KW-0548">Nucleotidyltransferase</keyword>
<feature type="compositionally biased region" description="Basic and acidic residues" evidence="7">
    <location>
        <begin position="1874"/>
        <end position="1886"/>
    </location>
</feature>
<feature type="region of interest" description="Disordered" evidence="7">
    <location>
        <begin position="1806"/>
        <end position="1839"/>
    </location>
</feature>
<dbReference type="EC" id="2.7.7.48" evidence="1"/>
<evidence type="ECO:0000256" key="5">
    <source>
        <dbReference type="ARBA" id="ARBA00030436"/>
    </source>
</evidence>
<accession>A0A1L3KPM8</accession>
<feature type="region of interest" description="Disordered" evidence="7">
    <location>
        <begin position="3023"/>
        <end position="3079"/>
    </location>
</feature>
<feature type="domain" description="RdRp catalytic" evidence="8">
    <location>
        <begin position="1887"/>
        <end position="2097"/>
    </location>
</feature>
<protein>
    <recommendedName>
        <fullName evidence="2">RNA-directed RNA polymerase L</fullName>
        <ecNumber evidence="1">2.7.7.48</ecNumber>
    </recommendedName>
    <alternativeName>
        <fullName evidence="4">Large structural protein</fullName>
    </alternativeName>
    <alternativeName>
        <fullName evidence="6">Replicase</fullName>
    </alternativeName>
    <alternativeName>
        <fullName evidence="5">Transcriptase</fullName>
    </alternativeName>
</protein>
<dbReference type="Proteomes" id="UP000204399">
    <property type="component" value="Genome"/>
</dbReference>
<feature type="compositionally biased region" description="Basic and acidic residues" evidence="7">
    <location>
        <begin position="3068"/>
        <end position="3079"/>
    </location>
</feature>
<keyword evidence="3" id="KW-0808">Transferase</keyword>
<dbReference type="EMBL" id="KX884758">
    <property type="protein sequence ID" value="APG79247.1"/>
    <property type="molecule type" value="Genomic_RNA"/>
</dbReference>
<dbReference type="InterPro" id="IPR007099">
    <property type="entry name" value="RNA-dir_pol_NSvirus"/>
</dbReference>
<sequence length="3217" mass="374044">MGIKWMATWISDYDNLSTLVLQKLQDVLWLWLRDHYSDFSIQKALTNYKEGWGLFESIDRNDFQTRFSPEKSGKRYNSDHDVKELCRQAMNSLFFNMGSIVEINNLGIYEKHLVNDSFLRVHMSSLLRQSLKSHYIPFNPEILQYMKSVKLQCSTISTKTIRELCKSSMIWQSASQGSYQGKLFEMIWEDILNIQIPEIQDVVQIIDKYGGSSQMKINHFITNVHSESGIYHNDVSIFFNDLLNLMMGEDDRHELTQHIQMMLKTQWPMEIRSEVINIVNMMVGTPELSVIHNLTSQIKGIVGEYIGCRFNQKEYIPEHKKKNIMEIIEGNTLCKLKYIPVLEKLTPDAFKFTPDYSDKRVYLEVYEMGWVANTHMKYERDKAKWVYNMSKCHGIPCEVAGDTDFRFTLKLEDPTILSNEEMEPIATRYGMQDIVAAVQLFHKHTRSYAGLDLDSGMNYIINDQQLQGVRTQRDRLFIPPEDKIELLVHQINSEVRSSIPDFDVNHYFKHSGKSNDNVERREEFLKFITKNIHLISSEGSKWQATTKDKKREIFTHIAQDFLSARTIEELMSRGRFFHHKNTPFQIKEEHHPDTNPIQKRLEEHSHFLSHMSSKEQKKKKYMFSRTFQKLIGYSWYVLPNGQYGHRKNRHDKMFEKPIVDCFSRDSAGKIFLTLKEKEVKNWHQVLSESKDTCNECKSLYGRTVKDKKSLWHITLAKLQNSNDQLIYDDSSREDIVQSSFLNKSEDESDGEESGSLIDPVDDSDFYQEYSDSDDDLNENQDVNNKKSDETFPCDDLDGYLEMLHSQVISSKDQNIKGPVVDVCQCPYPQDDQWKILQPSKGFSESYLMDMICMCGARHNIRIDIPLISMIVSQMMDKVRPNWHAGHVEIIDAWSNYLKNKQKFIIKSIVRQEYLNRNIQVKVQVNKPRKKTRQEDDVIILDDDASPEDVHVVQNILQPLYIIVLERFIENLMECSEMSLLDSQNNEVIKHYCKSKWDYWLSCTPDDISREVLNEIVDKFLNIEQNCTALMSAECSLDIIKTKSDAFKMSDCKGCVTYTPYIGFVHTDNANLSQESVRCIQLNGEFQYVNHRILRQWDAIPRFLISNHIIQEQVNMSAHHDKFGKEYEYCGLMHQFMMSNSRRMNVIVQNLRYLSMVRWSKFYCKSFKKKMEMKVIKWDEFGLGVEVLRFSRDLLYSDVIQNLFEQSNQKSHFKNYNAIIHQFYKVHFFEKSIPGVNQEMKKVYKKFLKPKLQDESLMQKILNDEKVWNPKCTTVQTVNKVIETFYSDKSESEKAELHAKALQLCHSAIDGHVSDDILFYQIQTVRSMDDDNSIPLWSRKLIDDLFELYDQLPNDKYSDDVDKHKPFVELAKTSSTVDNFKVSLPFHRVLSSYDTCQKIQQAFKENDKSILQESYWEPSKMQGDYKLSSTFYQMCQKMMNRKSIILKGDLPDTWNEQMEEFLEQIRHCTTLATDILNPNHISLLSDLLNFMADCAKWLDTDVFSQMVKLNIMRSRRDNQFKIEEEDDDVQFRNTLRGFNILLPDMEQFDLMFSVFCALSYGNNDLECMDIINACKSGNITDLPHLTVLAAHVITQQLANFKDVIELCNKVRVGNVNKLRNTIFQKKSVYRNTRMITTELIYTLSQRMKGSQYLTSVDAVEKLFLNDHPIFFGMSRKEQYGGERELTISDTEGKIVLKMLEDMFRHISKSCTNSCLNNPQNEEHHKSFTRRAQIGDKMMMVEKGLDFTPSQEVCHEDCNNLLNKDENDDLDDKNSSISKPKMGDQMSYDEDEFQSLWFDDIDMNSLTEKDDENEVNKKDGKDRKSEKCRSNIPDGKTEDKNIEDIQKKIGNDDADDVTRTIVQNKNGKGNGEIEISEEKKKEEKAETEKKQHCAPSEYHFTEWYFSSEDHSAWGPCHHSLSFQKLMSNITLPKHIHKTINYGILRHQKKLNEIPASIIEGVLSKVRHAYPILDHLSLKLIDDAEMFRCLNEEELYVWNLLKKDLLCSHHRFDMGQGMLHSASDVYGSFCSNVSMKVAELVLKKLYPGFKMCWIDMNTSDDSNCMFRFLFPYGPGDNVSALRDKMLRDITNIKDFVQKCLNEHMSPKSVVSDQISEFKSSFMFGGCESRVLVKFCSSQLMLGKDYMPHHFWESAYSLSQQCLANGGSMISVYLLCASKFRHLDRAYHFSHCSPFLKEVRTLLPPAAAGFPIFTSTQLYFGCIHSIIMKACEKLTHKIMEEIKQKKIQVKVGQSIDTGQDNLRTIQISLIPEDSLILKMPLHLFHQNLPYDTPISKLLLTYFTFQHLKPQIEMDNPGIFKPLPISSPKSIITKSSFKIMEHSEMNQIMKRIKTNPDEYMKYLIHNEFLENSPETAEYRSIQALKSSILHSFKNAKHGQVYQKAYHISKGNFCHRTDRMVSMKTTLINSGAIITRLIDPRRLMSIMHPNSISICDQFDHENLIFEDRSQVVPRHTDKLHTHEVRPVETDDLKWSNNPLAIYASLYHPNIFSIIPSDKLTLSSMVSDVIEFKKHPELHDLDNLLDTMRCSKPNIIEGCYRFPATSNMFHDAEHIARSTQLHYADINVSYRVRVPEEIDSHTDQDHLTKLITMCTIVANNPENELVKKKIIREYLTSPDYETDLGYLTLNKCRPGRIGDFCNCLLKFCNLSEPVSGFKRKMQGGTNVIHEDIPGGYCTTISIEAVTWQMVKLNDKDPEILCDTNNPETWKSQIDLICKTLNQSFNVEQIRVDKSIRKKAVPVTFTESDNCSIQLTPNGFWVDSSRGMKSADSVWKLVGKLPQIYLNRLTQIGQMHKEDYKYEPPDTPDESYYQFMKSYDVPEKTYVPFPIKIDIQSLWRLVKSGQLTLLTHGQHARNEFKFDMELLNIVYDLTHDDSVNRIHRRSFIKGMSTSKKISRMMRLLFQEILEGDSEVNNKMVCFPIVQKYFEVQCMNKDDNLSSVKFLSCMIEAIKYAENMNDLKSLKFWMDKLVDIVKVTGVMPALCIGSSRIMKISVGKISDLNLHVTTKNYPQPDQKMKKKRMKRTSNRKTYRKKHGSYPECEDGSSSDEDPDKPEEPLDQKEEYPEEVIDSKGRIVHFPEESGGYIKDTLQSVIDISEGRVRVTQKSKFQWLYFGCMPGTNLKKMQLECISMCGSTGAKILKGQIRVSDMNYVSKLVDIVSGNEAQDQKDVDAFNDSCEEFKIIYVAAIQNTVLDRATMIYDK</sequence>
<evidence type="ECO:0000313" key="11">
    <source>
        <dbReference type="Proteomes" id="UP000204399"/>
    </source>
</evidence>
<feature type="compositionally biased region" description="Acidic residues" evidence="7">
    <location>
        <begin position="759"/>
        <end position="778"/>
    </location>
</feature>
<dbReference type="GO" id="GO:0039694">
    <property type="term" value="P:viral RNA genome replication"/>
    <property type="evidence" value="ECO:0007669"/>
    <property type="project" value="InterPro"/>
</dbReference>
<evidence type="ECO:0000256" key="1">
    <source>
        <dbReference type="ARBA" id="ARBA00012494"/>
    </source>
</evidence>
<evidence type="ECO:0000256" key="6">
    <source>
        <dbReference type="ARBA" id="ARBA00031012"/>
    </source>
</evidence>
<name>A0A1L3KPM8_9VIRU</name>
<reference evidence="10" key="1">
    <citation type="journal article" date="2016" name="Nature">
        <title>Redefining the invertebrate RNA virosphere.</title>
        <authorList>
            <person name="Shi M."/>
            <person name="Lin X.D."/>
            <person name="Tian J.H."/>
            <person name="Chen L.J."/>
            <person name="Chen X."/>
            <person name="Li C.X."/>
            <person name="Qin X.C."/>
            <person name="Li J."/>
            <person name="Cao J.P."/>
            <person name="Eden J.S."/>
            <person name="Buchmann J."/>
            <person name="Wang W."/>
            <person name="Xu J."/>
            <person name="Holmes E.C."/>
            <person name="Zhang Y.Z."/>
        </authorList>
    </citation>
    <scope>NUCLEOTIDE SEQUENCE</scope>
    <source>
        <strain evidence="9">GCM10499</strain>
        <strain evidence="10">WGML140132</strain>
    </source>
</reference>
<feature type="region of interest" description="Disordered" evidence="7">
    <location>
        <begin position="1863"/>
        <end position="1886"/>
    </location>
</feature>
<dbReference type="GeneID" id="30999716"/>
<evidence type="ECO:0000259" key="8">
    <source>
        <dbReference type="PROSITE" id="PS50525"/>
    </source>
</evidence>
<evidence type="ECO:0000256" key="7">
    <source>
        <dbReference type="SAM" id="MobiDB-lite"/>
    </source>
</evidence>
<dbReference type="RefSeq" id="YP_009345128.1">
    <property type="nucleotide sequence ID" value="NC_033761.1"/>
</dbReference>
<dbReference type="GO" id="GO:0003968">
    <property type="term" value="F:RNA-directed RNA polymerase activity"/>
    <property type="evidence" value="ECO:0007669"/>
    <property type="project" value="UniProtKB-KW"/>
</dbReference>
<evidence type="ECO:0000256" key="3">
    <source>
        <dbReference type="ARBA" id="ARBA00022679"/>
    </source>
</evidence>
<feature type="compositionally biased region" description="Basic residues" evidence="7">
    <location>
        <begin position="3031"/>
        <end position="3050"/>
    </location>
</feature>
<feature type="region of interest" description="Disordered" evidence="7">
    <location>
        <begin position="739"/>
        <end position="790"/>
    </location>
</feature>
<keyword evidence="10" id="KW-0696">RNA-directed RNA polymerase</keyword>
<organism evidence="10">
    <name type="scientific">Hubei myriapoda virus 5</name>
    <dbReference type="NCBI Taxonomy" id="1922934"/>
    <lineage>
        <taxon>Viruses</taxon>
        <taxon>Riboviria</taxon>
        <taxon>Orthornavirae</taxon>
        <taxon>Negarnaviricota</taxon>
        <taxon>Polyploviricotina</taxon>
        <taxon>Bunyaviricetes</taxon>
        <taxon>Hareavirales</taxon>
        <taxon>Mypoviridae</taxon>
        <taxon>Hubavirus</taxon>
        <taxon>Hubavirus myriapedis</taxon>
    </lineage>
</organism>